<proteinExistence type="inferred from homology"/>
<gene>
    <name evidence="3" type="ORF">ESZ54_02050</name>
</gene>
<evidence type="ECO:0000313" key="3">
    <source>
        <dbReference type="EMBL" id="THB62011.1"/>
    </source>
</evidence>
<protein>
    <submittedName>
        <fullName evidence="3">LytR family transcriptional regulator</fullName>
    </submittedName>
</protein>
<feature type="domain" description="Cell envelope-related transcriptional attenuator" evidence="2">
    <location>
        <begin position="80"/>
        <end position="222"/>
    </location>
</feature>
<comment type="caution">
    <text evidence="3">The sequence shown here is derived from an EMBL/GenBank/DDBJ whole genome shotgun (WGS) entry which is preliminary data.</text>
</comment>
<comment type="similarity">
    <text evidence="1">Belongs to the LytR/CpsA/Psr (LCP) family.</text>
</comment>
<dbReference type="EMBL" id="SDGV01000004">
    <property type="protein sequence ID" value="THB62011.1"/>
    <property type="molecule type" value="Genomic_DNA"/>
</dbReference>
<evidence type="ECO:0000256" key="1">
    <source>
        <dbReference type="ARBA" id="ARBA00006068"/>
    </source>
</evidence>
<sequence length="301" mass="33902">MLKKIFFSITFIVLTSTVAFAGYTYYQIHSTLDVIESRTPNTSKLKAAQKQNVSELLSQNLNILILGIDSGGLGRTDQGRSDAIFLMNANFESNKHQLFSFERDLLVPIANLEKEDKLNAAYAFGGPETAIQTLENLLKIDIPYYLTIDFKGFDDILKIIGPVEVNNPLDFDYDGHHFNKGKIKLEPHQALAWVRMRYDDPDGNLGRQRRQQELIKQISSQLLTIQNISTLPKLANTLGDHVQTNLPLNELILALNTKLIQFDFATDQVTGDTQMIDGGSYEIISDAEINRIQTKLNHTNS</sequence>
<dbReference type="InterPro" id="IPR004474">
    <property type="entry name" value="LytR_CpsA_psr"/>
</dbReference>
<dbReference type="NCBIfam" id="TIGR00350">
    <property type="entry name" value="lytR_cpsA_psr"/>
    <property type="match status" value="1"/>
</dbReference>
<evidence type="ECO:0000259" key="2">
    <source>
        <dbReference type="Pfam" id="PF03816"/>
    </source>
</evidence>
<name>A0A4S3B4M5_9ENTE</name>
<evidence type="ECO:0000313" key="4">
    <source>
        <dbReference type="Proteomes" id="UP000310506"/>
    </source>
</evidence>
<keyword evidence="4" id="KW-1185">Reference proteome</keyword>
<reference evidence="3 4" key="1">
    <citation type="submission" date="2019-01" db="EMBL/GenBank/DDBJ databases">
        <title>Vagococcus silagei sp. nov. isolated from brewer's grain.</title>
        <authorList>
            <person name="Guu J.-R."/>
        </authorList>
    </citation>
    <scope>NUCLEOTIDE SEQUENCE [LARGE SCALE GENOMIC DNA]</scope>
    <source>
        <strain evidence="3 4">2B-2</strain>
    </source>
</reference>
<dbReference type="PANTHER" id="PTHR33392:SF6">
    <property type="entry name" value="POLYISOPRENYL-TEICHOIC ACID--PEPTIDOGLYCAN TEICHOIC ACID TRANSFERASE TAGU"/>
    <property type="match status" value="1"/>
</dbReference>
<dbReference type="RefSeq" id="WP_136136010.1">
    <property type="nucleotide sequence ID" value="NZ_SDGV01000004.1"/>
</dbReference>
<dbReference type="Pfam" id="PF03816">
    <property type="entry name" value="LytR_cpsA_psr"/>
    <property type="match status" value="1"/>
</dbReference>
<dbReference type="InterPro" id="IPR050922">
    <property type="entry name" value="LytR/CpsA/Psr_CW_biosynth"/>
</dbReference>
<dbReference type="Gene3D" id="3.40.630.190">
    <property type="entry name" value="LCP protein"/>
    <property type="match status" value="1"/>
</dbReference>
<accession>A0A4S3B4M5</accession>
<dbReference type="AlphaFoldDB" id="A0A4S3B4M5"/>
<organism evidence="3 4">
    <name type="scientific">Vagococcus silagei</name>
    <dbReference type="NCBI Taxonomy" id="2508885"/>
    <lineage>
        <taxon>Bacteria</taxon>
        <taxon>Bacillati</taxon>
        <taxon>Bacillota</taxon>
        <taxon>Bacilli</taxon>
        <taxon>Lactobacillales</taxon>
        <taxon>Enterococcaceae</taxon>
        <taxon>Vagococcus</taxon>
    </lineage>
</organism>
<dbReference type="PANTHER" id="PTHR33392">
    <property type="entry name" value="POLYISOPRENYL-TEICHOIC ACID--PEPTIDOGLYCAN TEICHOIC ACID TRANSFERASE TAGU"/>
    <property type="match status" value="1"/>
</dbReference>
<dbReference type="Proteomes" id="UP000310506">
    <property type="component" value="Unassembled WGS sequence"/>
</dbReference>
<dbReference type="OrthoDB" id="27330at2"/>